<dbReference type="Proteomes" id="UP001558652">
    <property type="component" value="Unassembled WGS sequence"/>
</dbReference>
<dbReference type="GO" id="GO:0005524">
    <property type="term" value="F:ATP binding"/>
    <property type="evidence" value="ECO:0007669"/>
    <property type="project" value="UniProtKB-KW"/>
</dbReference>
<reference evidence="10 11" key="1">
    <citation type="submission" date="2024-07" db="EMBL/GenBank/DDBJ databases">
        <title>Chromosome-level genome assembly of the water stick insect Ranatra chinensis (Heteroptera: Nepidae).</title>
        <authorList>
            <person name="Liu X."/>
        </authorList>
    </citation>
    <scope>NUCLEOTIDE SEQUENCE [LARGE SCALE GENOMIC DNA]</scope>
    <source>
        <strain evidence="10">Cailab_2021Rc</strain>
        <tissue evidence="10">Muscle</tissue>
    </source>
</reference>
<dbReference type="InterPro" id="IPR020635">
    <property type="entry name" value="Tyr_kinase_cat_dom"/>
</dbReference>
<proteinExistence type="predicted"/>
<organism evidence="10 11">
    <name type="scientific">Ranatra chinensis</name>
    <dbReference type="NCBI Taxonomy" id="642074"/>
    <lineage>
        <taxon>Eukaryota</taxon>
        <taxon>Metazoa</taxon>
        <taxon>Ecdysozoa</taxon>
        <taxon>Arthropoda</taxon>
        <taxon>Hexapoda</taxon>
        <taxon>Insecta</taxon>
        <taxon>Pterygota</taxon>
        <taxon>Neoptera</taxon>
        <taxon>Paraneoptera</taxon>
        <taxon>Hemiptera</taxon>
        <taxon>Heteroptera</taxon>
        <taxon>Panheteroptera</taxon>
        <taxon>Nepomorpha</taxon>
        <taxon>Nepidae</taxon>
        <taxon>Ranatrinae</taxon>
        <taxon>Ranatra</taxon>
    </lineage>
</organism>
<sequence>MVCTTNKHTFSHCSEQFWLIFLLNFQKYLSENRIVHRDLAARNVLVCEDLTVKISDFGLSRDIYEENIYVKKTKSRLPIKWMAIESMMHQVFTVQSDVWSFGILLWEIMTLGGSPYPLIPSERILNFLQGGNRLEKPDRCNKEM</sequence>
<dbReference type="PANTHER" id="PTHR24416">
    <property type="entry name" value="TYROSINE-PROTEIN KINASE RECEPTOR"/>
    <property type="match status" value="1"/>
</dbReference>
<dbReference type="PROSITE" id="PS50011">
    <property type="entry name" value="PROTEIN_KINASE_DOM"/>
    <property type="match status" value="1"/>
</dbReference>
<dbReference type="GO" id="GO:0012505">
    <property type="term" value="C:endomembrane system"/>
    <property type="evidence" value="ECO:0007669"/>
    <property type="project" value="UniProtKB-SubCell"/>
</dbReference>
<dbReference type="AlphaFoldDB" id="A0ABD0YE23"/>
<dbReference type="SMART" id="SM00219">
    <property type="entry name" value="TyrKc"/>
    <property type="match status" value="1"/>
</dbReference>
<gene>
    <name evidence="10" type="ORF">AAG570_013853</name>
</gene>
<dbReference type="EMBL" id="JBFDAA010000009">
    <property type="protein sequence ID" value="KAL1129324.1"/>
    <property type="molecule type" value="Genomic_DNA"/>
</dbReference>
<keyword evidence="2" id="KW-0808">Transferase</keyword>
<evidence type="ECO:0000256" key="7">
    <source>
        <dbReference type="ARBA" id="ARBA00023137"/>
    </source>
</evidence>
<dbReference type="InterPro" id="IPR050122">
    <property type="entry name" value="RTK"/>
</dbReference>
<name>A0ABD0YE23_9HEMI</name>
<keyword evidence="7" id="KW-0829">Tyrosine-protein kinase</keyword>
<feature type="domain" description="Protein kinase" evidence="9">
    <location>
        <begin position="1"/>
        <end position="144"/>
    </location>
</feature>
<evidence type="ECO:0000256" key="3">
    <source>
        <dbReference type="ARBA" id="ARBA00022741"/>
    </source>
</evidence>
<dbReference type="GO" id="GO:0030182">
    <property type="term" value="P:neuron differentiation"/>
    <property type="evidence" value="ECO:0007669"/>
    <property type="project" value="UniProtKB-ARBA"/>
</dbReference>
<keyword evidence="5" id="KW-0067">ATP-binding</keyword>
<dbReference type="FunFam" id="1.10.510.10:FF:001512">
    <property type="entry name" value="Receptor tyrosine-protein kinase erbB-2"/>
    <property type="match status" value="1"/>
</dbReference>
<evidence type="ECO:0000256" key="6">
    <source>
        <dbReference type="ARBA" id="ARBA00023136"/>
    </source>
</evidence>
<dbReference type="InterPro" id="IPR000719">
    <property type="entry name" value="Prot_kinase_dom"/>
</dbReference>
<dbReference type="PRINTS" id="PR00109">
    <property type="entry name" value="TYRKINASE"/>
</dbReference>
<comment type="catalytic activity">
    <reaction evidence="8">
        <text>L-tyrosyl-[protein] + ATP = O-phospho-L-tyrosyl-[protein] + ADP + H(+)</text>
        <dbReference type="Rhea" id="RHEA:10596"/>
        <dbReference type="Rhea" id="RHEA-COMP:10136"/>
        <dbReference type="Rhea" id="RHEA-COMP:20101"/>
        <dbReference type="ChEBI" id="CHEBI:15378"/>
        <dbReference type="ChEBI" id="CHEBI:30616"/>
        <dbReference type="ChEBI" id="CHEBI:46858"/>
        <dbReference type="ChEBI" id="CHEBI:61978"/>
        <dbReference type="ChEBI" id="CHEBI:456216"/>
        <dbReference type="EC" id="2.7.10.1"/>
    </reaction>
</comment>
<dbReference type="InterPro" id="IPR001245">
    <property type="entry name" value="Ser-Thr/Tyr_kinase_cat_dom"/>
</dbReference>
<dbReference type="SUPFAM" id="SSF56112">
    <property type="entry name" value="Protein kinase-like (PK-like)"/>
    <property type="match status" value="1"/>
</dbReference>
<dbReference type="GO" id="GO:0048468">
    <property type="term" value="P:cell development"/>
    <property type="evidence" value="ECO:0007669"/>
    <property type="project" value="UniProtKB-ARBA"/>
</dbReference>
<evidence type="ECO:0000259" key="9">
    <source>
        <dbReference type="PROSITE" id="PS50011"/>
    </source>
</evidence>
<keyword evidence="3" id="KW-0547">Nucleotide-binding</keyword>
<keyword evidence="11" id="KW-1185">Reference proteome</keyword>
<evidence type="ECO:0000256" key="5">
    <source>
        <dbReference type="ARBA" id="ARBA00022840"/>
    </source>
</evidence>
<comment type="caution">
    <text evidence="10">The sequence shown here is derived from an EMBL/GenBank/DDBJ whole genome shotgun (WGS) entry which is preliminary data.</text>
</comment>
<evidence type="ECO:0000313" key="10">
    <source>
        <dbReference type="EMBL" id="KAL1129324.1"/>
    </source>
</evidence>
<dbReference type="PROSITE" id="PS00109">
    <property type="entry name" value="PROTEIN_KINASE_TYR"/>
    <property type="match status" value="1"/>
</dbReference>
<keyword evidence="4" id="KW-0418">Kinase</keyword>
<keyword evidence="6" id="KW-0472">Membrane</keyword>
<protein>
    <recommendedName>
        <fullName evidence="9">Protein kinase domain-containing protein</fullName>
    </recommendedName>
</protein>
<accession>A0ABD0YE23</accession>
<evidence type="ECO:0000256" key="2">
    <source>
        <dbReference type="ARBA" id="ARBA00022679"/>
    </source>
</evidence>
<dbReference type="InterPro" id="IPR011009">
    <property type="entry name" value="Kinase-like_dom_sf"/>
</dbReference>
<dbReference type="PANTHER" id="PTHR24416:SF620">
    <property type="entry name" value="TYROSINE-PROTEIN KINASE RECEPTOR TORSO"/>
    <property type="match status" value="1"/>
</dbReference>
<comment type="subcellular location">
    <subcellularLocation>
        <location evidence="1">Endomembrane system</location>
    </subcellularLocation>
</comment>
<dbReference type="GO" id="GO:0050793">
    <property type="term" value="P:regulation of developmental process"/>
    <property type="evidence" value="ECO:0007669"/>
    <property type="project" value="UniProtKB-ARBA"/>
</dbReference>
<dbReference type="Gene3D" id="1.10.510.10">
    <property type="entry name" value="Transferase(Phosphotransferase) domain 1"/>
    <property type="match status" value="1"/>
</dbReference>
<dbReference type="Pfam" id="PF07714">
    <property type="entry name" value="PK_Tyr_Ser-Thr"/>
    <property type="match status" value="1"/>
</dbReference>
<dbReference type="InterPro" id="IPR008266">
    <property type="entry name" value="Tyr_kinase_AS"/>
</dbReference>
<dbReference type="GO" id="GO:0051130">
    <property type="term" value="P:positive regulation of cellular component organization"/>
    <property type="evidence" value="ECO:0007669"/>
    <property type="project" value="UniProtKB-ARBA"/>
</dbReference>
<evidence type="ECO:0000256" key="1">
    <source>
        <dbReference type="ARBA" id="ARBA00004308"/>
    </source>
</evidence>
<dbReference type="GO" id="GO:0004714">
    <property type="term" value="F:transmembrane receptor protein tyrosine kinase activity"/>
    <property type="evidence" value="ECO:0007669"/>
    <property type="project" value="UniProtKB-EC"/>
</dbReference>
<evidence type="ECO:0000256" key="4">
    <source>
        <dbReference type="ARBA" id="ARBA00022777"/>
    </source>
</evidence>
<evidence type="ECO:0000256" key="8">
    <source>
        <dbReference type="ARBA" id="ARBA00051243"/>
    </source>
</evidence>
<evidence type="ECO:0000313" key="11">
    <source>
        <dbReference type="Proteomes" id="UP001558652"/>
    </source>
</evidence>